<dbReference type="EMBL" id="JAGFNK010000484">
    <property type="protein sequence ID" value="KAI9449618.1"/>
    <property type="molecule type" value="Genomic_DNA"/>
</dbReference>
<name>A0ACC0TUD7_9AGAM</name>
<accession>A0ACC0TUD7</accession>
<reference evidence="1" key="1">
    <citation type="submission" date="2021-03" db="EMBL/GenBank/DDBJ databases">
        <title>Evolutionary priming and transition to the ectomycorrhizal habit in an iconic lineage of mushroom-forming fungi: is preadaptation a requirement?</title>
        <authorList>
            <consortium name="DOE Joint Genome Institute"/>
            <person name="Looney B.P."/>
            <person name="Miyauchi S."/>
            <person name="Morin E."/>
            <person name="Drula E."/>
            <person name="Courty P.E."/>
            <person name="Chicoki N."/>
            <person name="Fauchery L."/>
            <person name="Kohler A."/>
            <person name="Kuo A."/>
            <person name="LaButti K."/>
            <person name="Pangilinan J."/>
            <person name="Lipzen A."/>
            <person name="Riley R."/>
            <person name="Andreopoulos W."/>
            <person name="He G."/>
            <person name="Johnson J."/>
            <person name="Barry K.W."/>
            <person name="Grigoriev I.V."/>
            <person name="Nagy L."/>
            <person name="Hibbett D."/>
            <person name="Henrissat B."/>
            <person name="Matheny P.B."/>
            <person name="Labbe J."/>
            <person name="Martin A.F."/>
        </authorList>
    </citation>
    <scope>NUCLEOTIDE SEQUENCE</scope>
    <source>
        <strain evidence="1">BPL698</strain>
    </source>
</reference>
<proteinExistence type="predicted"/>
<evidence type="ECO:0000313" key="1">
    <source>
        <dbReference type="EMBL" id="KAI9449618.1"/>
    </source>
</evidence>
<comment type="caution">
    <text evidence="1">The sequence shown here is derived from an EMBL/GenBank/DDBJ whole genome shotgun (WGS) entry which is preliminary data.</text>
</comment>
<gene>
    <name evidence="1" type="ORF">F5148DRAFT_1153071</name>
</gene>
<protein>
    <submittedName>
        <fullName evidence="1">Glycoside hydrolase superfamily</fullName>
    </submittedName>
</protein>
<dbReference type="Proteomes" id="UP001207468">
    <property type="component" value="Unassembled WGS sequence"/>
</dbReference>
<keyword evidence="1" id="KW-0378">Hydrolase</keyword>
<organism evidence="1 2">
    <name type="scientific">Russula earlei</name>
    <dbReference type="NCBI Taxonomy" id="71964"/>
    <lineage>
        <taxon>Eukaryota</taxon>
        <taxon>Fungi</taxon>
        <taxon>Dikarya</taxon>
        <taxon>Basidiomycota</taxon>
        <taxon>Agaricomycotina</taxon>
        <taxon>Agaricomycetes</taxon>
        <taxon>Russulales</taxon>
        <taxon>Russulaceae</taxon>
        <taxon>Russula</taxon>
    </lineage>
</organism>
<evidence type="ECO:0000313" key="2">
    <source>
        <dbReference type="Proteomes" id="UP001207468"/>
    </source>
</evidence>
<keyword evidence="2" id="KW-1185">Reference proteome</keyword>
<sequence length="368" mass="42727">MPITPISKKVRQGTLGSYYACSSYTAINPEFGTLDDLKTLVKEAHALGLKLIIDWVANHTGWDHEWTVSHSEWYIKDKEGNFTDVYGWHDVIDLDYTNNSMREAMIAAMQFWIKECDIDGFRCDMAHLVPLDSWAEARKRCDSMKPLFWLAECEEVNYHEVFDVTYAWAFMHSSDDYTKGKASLNDLRNVLHGYSQYAPGAGKLLFTSNHDENSWNGTEYEKYGESAKTWAVFTCTWNGMPLVYSGQESPNRKRLLFFEKDLIEWHEPLQLQSFYTILLQLHKTPAIAIGETFILPSDNPHVMIYLRRKDNNVVLVILNLSGDERVKCTVTHEWLPGIYRNVFSGLDYTFTSKEDFELEAYDYLVYEK</sequence>